<feature type="transmembrane region" description="Helical" evidence="1">
    <location>
        <begin position="53"/>
        <end position="70"/>
    </location>
</feature>
<dbReference type="RefSeq" id="WP_139223967.1">
    <property type="nucleotide sequence ID" value="NZ_FOJW01000002.1"/>
</dbReference>
<dbReference type="SUPFAM" id="SSF103473">
    <property type="entry name" value="MFS general substrate transporter"/>
    <property type="match status" value="1"/>
</dbReference>
<dbReference type="STRING" id="237679.SAMN04488072_102285"/>
<protein>
    <submittedName>
        <fullName evidence="2">Uncharacterized protein</fullName>
    </submittedName>
</protein>
<evidence type="ECO:0000313" key="3">
    <source>
        <dbReference type="Proteomes" id="UP000198642"/>
    </source>
</evidence>
<sequence length="90" mass="9389">MSVNKSENKLFLPVLSLCSFLVGFDLIVTIPLIPTIVKDTNMSLDLGLVTSSAMYAGPGLFTAIAAASLLSGDSFIWVGILCNAATSSSF</sequence>
<name>A0A1I0W8I6_9BACI</name>
<keyword evidence="1" id="KW-1133">Transmembrane helix</keyword>
<evidence type="ECO:0000313" key="2">
    <source>
        <dbReference type="EMBL" id="SFA84637.1"/>
    </source>
</evidence>
<dbReference type="EMBL" id="FOJW01000002">
    <property type="protein sequence ID" value="SFA84637.1"/>
    <property type="molecule type" value="Genomic_DNA"/>
</dbReference>
<dbReference type="Proteomes" id="UP000198642">
    <property type="component" value="Unassembled WGS sequence"/>
</dbReference>
<proteinExistence type="predicted"/>
<keyword evidence="1" id="KW-0472">Membrane</keyword>
<reference evidence="2 3" key="1">
    <citation type="submission" date="2016-10" db="EMBL/GenBank/DDBJ databases">
        <authorList>
            <person name="de Groot N.N."/>
        </authorList>
    </citation>
    <scope>NUCLEOTIDE SEQUENCE [LARGE SCALE GENOMIC DNA]</scope>
    <source>
        <strain evidence="2 3">CGMCC 1.3702</strain>
    </source>
</reference>
<evidence type="ECO:0000256" key="1">
    <source>
        <dbReference type="SAM" id="Phobius"/>
    </source>
</evidence>
<feature type="transmembrane region" description="Helical" evidence="1">
    <location>
        <begin position="12"/>
        <end position="33"/>
    </location>
</feature>
<keyword evidence="1" id="KW-0812">Transmembrane</keyword>
<keyword evidence="3" id="KW-1185">Reference proteome</keyword>
<accession>A0A1I0W8I6</accession>
<gene>
    <name evidence="2" type="ORF">SAMN04488072_102285</name>
</gene>
<dbReference type="OrthoDB" id="212436at2"/>
<dbReference type="AlphaFoldDB" id="A0A1I0W8I6"/>
<organism evidence="2 3">
    <name type="scientific">Lentibacillus halodurans</name>
    <dbReference type="NCBI Taxonomy" id="237679"/>
    <lineage>
        <taxon>Bacteria</taxon>
        <taxon>Bacillati</taxon>
        <taxon>Bacillota</taxon>
        <taxon>Bacilli</taxon>
        <taxon>Bacillales</taxon>
        <taxon>Bacillaceae</taxon>
        <taxon>Lentibacillus</taxon>
    </lineage>
</organism>
<dbReference type="InterPro" id="IPR036259">
    <property type="entry name" value="MFS_trans_sf"/>
</dbReference>